<name>A0AAE4JPZ7_MORMO</name>
<evidence type="ECO:0000256" key="1">
    <source>
        <dbReference type="SAM" id="Phobius"/>
    </source>
</evidence>
<sequence length="135" mass="15813">MSKSGRNYTKEKIRQRHIANKKRKHPIRLFIKSWDFWGKSCLGLFVFGMFIYSLNDNVTIHFLWIIYACICLPLFPFAKKCSDDVLRHYFSESTFEDVINGSSPRGLGGLYLMLIIPFVIPLAAGYFIYQIINYK</sequence>
<dbReference type="GeneID" id="93362309"/>
<feature type="transmembrane region" description="Helical" evidence="1">
    <location>
        <begin position="36"/>
        <end position="54"/>
    </location>
</feature>
<accession>A0AAE4JPZ7</accession>
<protein>
    <submittedName>
        <fullName evidence="2">Uncharacterized protein</fullName>
    </submittedName>
</protein>
<feature type="transmembrane region" description="Helical" evidence="1">
    <location>
        <begin position="60"/>
        <end position="78"/>
    </location>
</feature>
<keyword evidence="1" id="KW-1133">Transmembrane helix</keyword>
<keyword evidence="1" id="KW-0472">Membrane</keyword>
<evidence type="ECO:0000313" key="3">
    <source>
        <dbReference type="Proteomes" id="UP001182247"/>
    </source>
</evidence>
<reference evidence="2" key="1">
    <citation type="submission" date="2023-02" db="EMBL/GenBank/DDBJ databases">
        <title>Detection, antimicrobial susceptibility and genomic characterization of NDM-producing species of Morganellaceae, Yersiniaceae, and Enterobacteriaceae other than Klebsiella.</title>
        <authorList>
            <person name="Camargo C.H."/>
            <person name="Sacchi C.T."/>
            <person name="Campos K.R."/>
        </authorList>
    </citation>
    <scope>NUCLEOTIDE SEQUENCE</scope>
    <source>
        <strain evidence="2">1189_21</strain>
    </source>
</reference>
<comment type="caution">
    <text evidence="2">The sequence shown here is derived from an EMBL/GenBank/DDBJ whole genome shotgun (WGS) entry which is preliminary data.</text>
</comment>
<feature type="transmembrane region" description="Helical" evidence="1">
    <location>
        <begin position="110"/>
        <end position="132"/>
    </location>
</feature>
<dbReference type="RefSeq" id="WP_015422704.1">
    <property type="nucleotide sequence ID" value="NZ_ABGYJJ040000001.1"/>
</dbReference>
<dbReference type="Proteomes" id="UP001182247">
    <property type="component" value="Unassembled WGS sequence"/>
</dbReference>
<dbReference type="EMBL" id="JAPKIY010000003">
    <property type="protein sequence ID" value="MDS0896774.1"/>
    <property type="molecule type" value="Genomic_DNA"/>
</dbReference>
<dbReference type="AlphaFoldDB" id="A0AAE4JPZ7"/>
<evidence type="ECO:0000313" key="2">
    <source>
        <dbReference type="EMBL" id="MDS0896774.1"/>
    </source>
</evidence>
<keyword evidence="1" id="KW-0812">Transmembrane</keyword>
<gene>
    <name evidence="2" type="ORF">OSC06_02235</name>
</gene>
<proteinExistence type="predicted"/>
<organism evidence="2 3">
    <name type="scientific">Morganella morganii</name>
    <name type="common">Proteus morganii</name>
    <dbReference type="NCBI Taxonomy" id="582"/>
    <lineage>
        <taxon>Bacteria</taxon>
        <taxon>Pseudomonadati</taxon>
        <taxon>Pseudomonadota</taxon>
        <taxon>Gammaproteobacteria</taxon>
        <taxon>Enterobacterales</taxon>
        <taxon>Morganellaceae</taxon>
        <taxon>Morganella</taxon>
    </lineage>
</organism>